<sequence>MRYNQIFKLLIVLLVGMNFSTITFGQDVAQYNHYIANQGLLNPAYNGTRDVISGLLINRNQWIGIEGAPMNQSLNVHGPLEDTNLGFGVSIMNDMIGFSRTTDAMIAASYKLEIDRRRFLSLGLQVGASSIVYDGTKAVTDQYGDPVFAGKQSKIGMNVGFGAYLFEEDYFVGFSVPKMFSNNFDEANETFKNTLDFKNMTMYLYGGYVFDWGDVKVKPTLLFREVYGAPLQFDVSGNVLLMETLWLGLSYRSISDVVFLAEFKPNPKSPYTFRYSFDYSLSSLNQYAKIGSHEIGIQFDFTFNKRAGMRSIRYF</sequence>
<evidence type="ECO:0000313" key="1">
    <source>
        <dbReference type="EMBL" id="MCW3787036.1"/>
    </source>
</evidence>
<keyword evidence="2" id="KW-1185">Reference proteome</keyword>
<dbReference type="Pfam" id="PF11751">
    <property type="entry name" value="PorP_SprF"/>
    <property type="match status" value="1"/>
</dbReference>
<reference evidence="1" key="1">
    <citation type="submission" date="2022-10" db="EMBL/GenBank/DDBJ databases">
        <authorList>
            <person name="Yu W.X."/>
        </authorList>
    </citation>
    <scope>NUCLEOTIDE SEQUENCE</scope>
    <source>
        <strain evidence="1">AAT</strain>
    </source>
</reference>
<dbReference type="NCBIfam" id="TIGR03519">
    <property type="entry name" value="T9SS_PorP_fam"/>
    <property type="match status" value="1"/>
</dbReference>
<dbReference type="AlphaFoldDB" id="A0AAE3SF91"/>
<proteinExistence type="predicted"/>
<organism evidence="1 2">
    <name type="scientific">Plebeiibacterium sediminum</name>
    <dbReference type="NCBI Taxonomy" id="2992112"/>
    <lineage>
        <taxon>Bacteria</taxon>
        <taxon>Pseudomonadati</taxon>
        <taxon>Bacteroidota</taxon>
        <taxon>Bacteroidia</taxon>
        <taxon>Marinilabiliales</taxon>
        <taxon>Marinilabiliaceae</taxon>
        <taxon>Plebeiibacterium</taxon>
    </lineage>
</organism>
<protein>
    <submittedName>
        <fullName evidence="1">Type IX secretion system membrane protein PorP/SprF</fullName>
    </submittedName>
</protein>
<dbReference type="Proteomes" id="UP001209229">
    <property type="component" value="Unassembled WGS sequence"/>
</dbReference>
<accession>A0AAE3SF91</accession>
<dbReference type="RefSeq" id="WP_301190601.1">
    <property type="nucleotide sequence ID" value="NZ_JAPDPJ010000023.1"/>
</dbReference>
<dbReference type="InterPro" id="IPR019861">
    <property type="entry name" value="PorP/SprF_Bacteroidetes"/>
</dbReference>
<gene>
    <name evidence="1" type="ORF">OM075_11190</name>
</gene>
<comment type="caution">
    <text evidence="1">The sequence shown here is derived from an EMBL/GenBank/DDBJ whole genome shotgun (WGS) entry which is preliminary data.</text>
</comment>
<dbReference type="EMBL" id="JAPDPJ010000023">
    <property type="protein sequence ID" value="MCW3787036.1"/>
    <property type="molecule type" value="Genomic_DNA"/>
</dbReference>
<name>A0AAE3SF91_9BACT</name>
<evidence type="ECO:0000313" key="2">
    <source>
        <dbReference type="Proteomes" id="UP001209229"/>
    </source>
</evidence>